<evidence type="ECO:0000313" key="3">
    <source>
        <dbReference type="Proteomes" id="UP000257109"/>
    </source>
</evidence>
<dbReference type="Proteomes" id="UP000257109">
    <property type="component" value="Unassembled WGS sequence"/>
</dbReference>
<dbReference type="EMBL" id="QJKJ01011330">
    <property type="protein sequence ID" value="RDX71449.1"/>
    <property type="molecule type" value="Genomic_DNA"/>
</dbReference>
<name>A0A371EZL3_MUCPR</name>
<gene>
    <name evidence="2" type="ORF">CR513_49201</name>
</gene>
<protein>
    <recommendedName>
        <fullName evidence="1">Retrovirus-related Pol polyprotein from transposon TNT 1-94-like beta-barrel domain-containing protein</fullName>
    </recommendedName>
</protein>
<keyword evidence="3" id="KW-1185">Reference proteome</keyword>
<dbReference type="Pfam" id="PF22936">
    <property type="entry name" value="Pol_BBD"/>
    <property type="match status" value="1"/>
</dbReference>
<organism evidence="2 3">
    <name type="scientific">Mucuna pruriens</name>
    <name type="common">Velvet bean</name>
    <name type="synonym">Dolichos pruriens</name>
    <dbReference type="NCBI Taxonomy" id="157652"/>
    <lineage>
        <taxon>Eukaryota</taxon>
        <taxon>Viridiplantae</taxon>
        <taxon>Streptophyta</taxon>
        <taxon>Embryophyta</taxon>
        <taxon>Tracheophyta</taxon>
        <taxon>Spermatophyta</taxon>
        <taxon>Magnoliopsida</taxon>
        <taxon>eudicotyledons</taxon>
        <taxon>Gunneridae</taxon>
        <taxon>Pentapetalae</taxon>
        <taxon>rosids</taxon>
        <taxon>fabids</taxon>
        <taxon>Fabales</taxon>
        <taxon>Fabaceae</taxon>
        <taxon>Papilionoideae</taxon>
        <taxon>50 kb inversion clade</taxon>
        <taxon>NPAAA clade</taxon>
        <taxon>indigoferoid/millettioid clade</taxon>
        <taxon>Phaseoleae</taxon>
        <taxon>Mucuna</taxon>
    </lineage>
</organism>
<proteinExistence type="predicted"/>
<reference evidence="2" key="1">
    <citation type="submission" date="2018-05" db="EMBL/GenBank/DDBJ databases">
        <title>Draft genome of Mucuna pruriens seed.</title>
        <authorList>
            <person name="Nnadi N.E."/>
            <person name="Vos R."/>
            <person name="Hasami M.H."/>
            <person name="Devisetty U.K."/>
            <person name="Aguiy J.C."/>
        </authorList>
    </citation>
    <scope>NUCLEOTIDE SEQUENCE [LARGE SCALE GENOMIC DNA]</scope>
    <source>
        <strain evidence="2">JCA_2017</strain>
    </source>
</reference>
<feature type="domain" description="Retrovirus-related Pol polyprotein from transposon TNT 1-94-like beta-barrel" evidence="1">
    <location>
        <begin position="36"/>
        <end position="109"/>
    </location>
</feature>
<feature type="non-terminal residue" evidence="2">
    <location>
        <position position="1"/>
    </location>
</feature>
<dbReference type="InterPro" id="IPR054722">
    <property type="entry name" value="PolX-like_BBD"/>
</dbReference>
<dbReference type="AlphaFoldDB" id="A0A371EZL3"/>
<comment type="caution">
    <text evidence="2">The sequence shown here is derived from an EMBL/GenBank/DDBJ whole genome shotgun (WGS) entry which is preliminary data.</text>
</comment>
<accession>A0A371EZL3</accession>
<evidence type="ECO:0000259" key="1">
    <source>
        <dbReference type="Pfam" id="PF22936"/>
    </source>
</evidence>
<sequence length="222" mass="25450">MEARNGKHLFSSMAYSGTLPLSFGFNVSKTSSPSFWILDYGAPNHMTPLSNYFSTYSPCPNNKKSQCRWHTCNSSWHMKYKINSFITVKKVLHVPKLSTNLASIQKLTKTYLVSTRIWGRMIGCAREGNDLYYLEEPCLSIIEKAHMSQSPLEHPSFETIKVMFPSLLFKLNVESFQFDVCETAKHKHIQFPLSNKRSTFSFYLIHTDLWGSSSIPDVSRAQ</sequence>
<evidence type="ECO:0000313" key="2">
    <source>
        <dbReference type="EMBL" id="RDX71449.1"/>
    </source>
</evidence>